<dbReference type="InterPro" id="IPR003593">
    <property type="entry name" value="AAA+_ATPase"/>
</dbReference>
<keyword evidence="13" id="KW-1278">Translocase</keyword>
<dbReference type="STRING" id="381306.AN478_08165"/>
<dbReference type="Pfam" id="PF22341">
    <property type="entry name" value="GSPE_N1E"/>
    <property type="match status" value="1"/>
</dbReference>
<dbReference type="InterPro" id="IPR027417">
    <property type="entry name" value="P-loop_NTPase"/>
</dbReference>
<keyword evidence="14" id="KW-0472">Membrane</keyword>
<dbReference type="Proteomes" id="UP000183104">
    <property type="component" value="Unassembled WGS sequence"/>
</dbReference>
<keyword evidence="19" id="KW-1185">Reference proteome</keyword>
<evidence type="ECO:0000256" key="12">
    <source>
        <dbReference type="ARBA" id="ARBA00022927"/>
    </source>
</evidence>
<keyword evidence="6" id="KW-1003">Cell membrane</keyword>
<dbReference type="GO" id="GO:0046872">
    <property type="term" value="F:metal ion binding"/>
    <property type="evidence" value="ECO:0007669"/>
    <property type="project" value="UniProtKB-KW"/>
</dbReference>
<keyword evidence="8" id="KW-0479">Metal-binding</keyword>
<dbReference type="GO" id="GO:0015627">
    <property type="term" value="C:type II protein secretion system complex"/>
    <property type="evidence" value="ECO:0007669"/>
    <property type="project" value="UniProtKB-UniRule"/>
</dbReference>
<evidence type="ECO:0000256" key="13">
    <source>
        <dbReference type="ARBA" id="ARBA00022967"/>
    </source>
</evidence>
<evidence type="ECO:0000256" key="5">
    <source>
        <dbReference type="ARBA" id="ARBA00022448"/>
    </source>
</evidence>
<evidence type="ECO:0000259" key="17">
    <source>
        <dbReference type="PROSITE" id="PS00662"/>
    </source>
</evidence>
<proteinExistence type="inferred from homology"/>
<dbReference type="GO" id="GO:0015628">
    <property type="term" value="P:protein secretion by the type II secretion system"/>
    <property type="evidence" value="ECO:0007669"/>
    <property type="project" value="UniProtKB-UniRule"/>
</dbReference>
<evidence type="ECO:0000256" key="3">
    <source>
        <dbReference type="ARBA" id="ARBA00004533"/>
    </source>
</evidence>
<dbReference type="GO" id="GO:0005886">
    <property type="term" value="C:plasma membrane"/>
    <property type="evidence" value="ECO:0007669"/>
    <property type="project" value="UniProtKB-SubCell"/>
</dbReference>
<evidence type="ECO:0000256" key="4">
    <source>
        <dbReference type="ARBA" id="ARBA00006611"/>
    </source>
</evidence>
<dbReference type="NCBIfam" id="TIGR02533">
    <property type="entry name" value="type_II_gspE"/>
    <property type="match status" value="1"/>
</dbReference>
<organism evidence="18 19">
    <name type="scientific">Thiohalorhabdus denitrificans</name>
    <dbReference type="NCBI Taxonomy" id="381306"/>
    <lineage>
        <taxon>Bacteria</taxon>
        <taxon>Pseudomonadati</taxon>
        <taxon>Pseudomonadota</taxon>
        <taxon>Gammaproteobacteria</taxon>
        <taxon>Thiohalorhabdales</taxon>
        <taxon>Thiohalorhabdaceae</taxon>
        <taxon>Thiohalorhabdus</taxon>
    </lineage>
</organism>
<evidence type="ECO:0000256" key="11">
    <source>
        <dbReference type="ARBA" id="ARBA00022840"/>
    </source>
</evidence>
<dbReference type="InterPro" id="IPR037257">
    <property type="entry name" value="T2SS_E_N_sf"/>
</dbReference>
<keyword evidence="11 16" id="KW-0067">ATP-binding</keyword>
<protein>
    <recommendedName>
        <fullName evidence="16">Type II secretion system protein E</fullName>
        <shortName evidence="16">T2SS protein E</shortName>
    </recommendedName>
    <alternativeName>
        <fullName evidence="16">Type II traffic warden ATPase</fullName>
    </alternativeName>
</protein>
<dbReference type="PANTHER" id="PTHR30258">
    <property type="entry name" value="TYPE II SECRETION SYSTEM PROTEIN GSPE-RELATED"/>
    <property type="match status" value="1"/>
</dbReference>
<dbReference type="GO" id="GO:0005524">
    <property type="term" value="F:ATP binding"/>
    <property type="evidence" value="ECO:0007669"/>
    <property type="project" value="UniProtKB-UniRule"/>
</dbReference>
<dbReference type="OrthoDB" id="9804785at2"/>
<dbReference type="InterPro" id="IPR001482">
    <property type="entry name" value="T2SS/T4SS_dom"/>
</dbReference>
<evidence type="ECO:0000313" key="19">
    <source>
        <dbReference type="Proteomes" id="UP000183104"/>
    </source>
</evidence>
<dbReference type="Gene3D" id="3.40.50.300">
    <property type="entry name" value="P-loop containing nucleotide triphosphate hydrolases"/>
    <property type="match status" value="1"/>
</dbReference>
<reference evidence="19" key="1">
    <citation type="submission" date="2016-10" db="EMBL/GenBank/DDBJ databases">
        <authorList>
            <person name="Varghese N."/>
        </authorList>
    </citation>
    <scope>NUCLEOTIDE SEQUENCE [LARGE SCALE GENOMIC DNA]</scope>
    <source>
        <strain evidence="19">HL 19</strain>
    </source>
</reference>
<accession>A0A1G5DNV0</accession>
<name>A0A1G5DNV0_9GAMM</name>
<dbReference type="Pfam" id="PF00437">
    <property type="entry name" value="T2SSE"/>
    <property type="match status" value="1"/>
</dbReference>
<evidence type="ECO:0000256" key="16">
    <source>
        <dbReference type="RuleBase" id="RU366070"/>
    </source>
</evidence>
<dbReference type="SMART" id="SM00382">
    <property type="entry name" value="AAA"/>
    <property type="match status" value="1"/>
</dbReference>
<evidence type="ECO:0000256" key="1">
    <source>
        <dbReference type="ARBA" id="ARBA00001947"/>
    </source>
</evidence>
<dbReference type="Gene3D" id="3.30.450.90">
    <property type="match status" value="1"/>
</dbReference>
<evidence type="ECO:0000256" key="2">
    <source>
        <dbReference type="ARBA" id="ARBA00003288"/>
    </source>
</evidence>
<evidence type="ECO:0000256" key="15">
    <source>
        <dbReference type="ARBA" id="ARBA00034006"/>
    </source>
</evidence>
<keyword evidence="12 16" id="KW-0653">Protein transport</keyword>
<evidence type="ECO:0000256" key="10">
    <source>
        <dbReference type="ARBA" id="ARBA00022833"/>
    </source>
</evidence>
<dbReference type="PROSITE" id="PS00662">
    <property type="entry name" value="T2SP_E"/>
    <property type="match status" value="1"/>
</dbReference>
<dbReference type="InterPro" id="IPR054757">
    <property type="entry name" value="GSPE_N1E"/>
</dbReference>
<dbReference type="RefSeq" id="WP_082432964.1">
    <property type="nucleotide sequence ID" value="NZ_FMUN01000003.1"/>
</dbReference>
<evidence type="ECO:0000256" key="8">
    <source>
        <dbReference type="ARBA" id="ARBA00022723"/>
    </source>
</evidence>
<evidence type="ECO:0000256" key="14">
    <source>
        <dbReference type="ARBA" id="ARBA00023136"/>
    </source>
</evidence>
<evidence type="ECO:0000313" key="18">
    <source>
        <dbReference type="EMBL" id="SCY16267.1"/>
    </source>
</evidence>
<sequence>MSLPPPSTITPEEWREALEAQSGDSLAAARQLIDRGSLSEASWAMERARHLGWAHEADPDLGRIDPEVASLLGFGQARRLGVLPAYQEDQGTVVWVRPDVAWETLLELQGELGTDYRPVMIPEEPFNRALQRAFERTGAAADAVEDLGDAVDLDAASAGLPESADLLDSQDDAPIIRLLNAVMTQAIEEGASDVHIEPFESRVVIRYRVDGVLRDLVEPPPGLSGRIAARVKVMARMNIAERRVPQDGRISLRLAGRTVDVRVSTLPTQYGERVVMRILEKEQGPLTLAQIGMPESIRNRFEDLIRSPYGIFLVTGPTGSGKTTTLYAALQRVRSPEINIITVEDPVEYDLEGVGQIPVNAKTGMTFARGLRAILRQDPDVIMVGEIRDLETAEVSVQASLTGHRVFSTLHTNDAVGSITRMVDMGVEPYLVASSLLGAMAQRLVRKLCPDCRTPQEADEGEHALLGLGPEEPAVIHHPVGCEACGYTGYRGRTGIYELMTVNEELRHLIHDSRGEQTLRQAAREGGMTTLREDGIRLVLAGETSLEEVLRVTQA</sequence>
<dbReference type="EMBL" id="FMUN01000003">
    <property type="protein sequence ID" value="SCY16267.1"/>
    <property type="molecule type" value="Genomic_DNA"/>
</dbReference>
<comment type="catalytic activity">
    <reaction evidence="15">
        <text>ATP + H2O + cellular proteinSide 1 = ADP + phosphate + cellular proteinSide 2.</text>
        <dbReference type="EC" id="7.4.2.8"/>
    </reaction>
</comment>
<evidence type="ECO:0000256" key="9">
    <source>
        <dbReference type="ARBA" id="ARBA00022741"/>
    </source>
</evidence>
<evidence type="ECO:0000256" key="7">
    <source>
        <dbReference type="ARBA" id="ARBA00022519"/>
    </source>
</evidence>
<dbReference type="InterPro" id="IPR013369">
    <property type="entry name" value="T2SS_GspE"/>
</dbReference>
<gene>
    <name evidence="18" type="ORF">SAMN05661077_1400</name>
</gene>
<dbReference type="SUPFAM" id="SSF52540">
    <property type="entry name" value="P-loop containing nucleoside triphosphate hydrolases"/>
    <property type="match status" value="1"/>
</dbReference>
<dbReference type="FunFam" id="3.30.450.90:FF:000001">
    <property type="entry name" value="Type II secretion system ATPase GspE"/>
    <property type="match status" value="1"/>
</dbReference>
<dbReference type="PANTHER" id="PTHR30258:SF27">
    <property type="entry name" value="BACTERIOPHAGE ADSORPTION PROTEIN B-RELATED"/>
    <property type="match status" value="1"/>
</dbReference>
<evidence type="ECO:0000256" key="6">
    <source>
        <dbReference type="ARBA" id="ARBA00022475"/>
    </source>
</evidence>
<keyword evidence="10" id="KW-0862">Zinc</keyword>
<dbReference type="GO" id="GO:0008564">
    <property type="term" value="F:protein-exporting ATPase activity"/>
    <property type="evidence" value="ECO:0007669"/>
    <property type="project" value="UniProtKB-EC"/>
</dbReference>
<comment type="similarity">
    <text evidence="4 16">Belongs to the GSP E family.</text>
</comment>
<dbReference type="SUPFAM" id="SSF160246">
    <property type="entry name" value="EspE N-terminal domain-like"/>
    <property type="match status" value="1"/>
</dbReference>
<dbReference type="GO" id="GO:0016887">
    <property type="term" value="F:ATP hydrolysis activity"/>
    <property type="evidence" value="ECO:0007669"/>
    <property type="project" value="TreeGrafter"/>
</dbReference>
<keyword evidence="5 16" id="KW-0813">Transport</keyword>
<keyword evidence="7" id="KW-0997">Cell inner membrane</keyword>
<feature type="domain" description="Bacterial type II secretion system protein E" evidence="17">
    <location>
        <begin position="375"/>
        <end position="389"/>
    </location>
</feature>
<dbReference type="CDD" id="cd01129">
    <property type="entry name" value="PulE-GspE-like"/>
    <property type="match status" value="1"/>
</dbReference>
<dbReference type="FunFam" id="3.40.50.300:FF:000398">
    <property type="entry name" value="Type IV pilus assembly ATPase PilB"/>
    <property type="match status" value="1"/>
</dbReference>
<comment type="subcellular location">
    <subcellularLocation>
        <location evidence="3 16">Cell inner membrane</location>
    </subcellularLocation>
</comment>
<comment type="cofactor">
    <cofactor evidence="1">
        <name>Zn(2+)</name>
        <dbReference type="ChEBI" id="CHEBI:29105"/>
    </cofactor>
</comment>
<dbReference type="AlphaFoldDB" id="A0A1G5DNV0"/>
<keyword evidence="9 16" id="KW-0547">Nucleotide-binding</keyword>
<dbReference type="Gene3D" id="3.30.300.160">
    <property type="entry name" value="Type II secretion system, protein E, N-terminal domain"/>
    <property type="match status" value="1"/>
</dbReference>
<comment type="function">
    <text evidence="2 16">ATPase component of the type II secretion system required for the energy-dependent secretion of extracellular factors such as proteases and toxins from the periplasm. Acts as a molecular motor to provide the energy that is required for assembly of the pseudopilus and the extrusion of substrates generated in the cytoplasm.</text>
</comment>